<dbReference type="EMBL" id="JAERQM010000006">
    <property type="protein sequence ID" value="MBU8546123.1"/>
    <property type="molecule type" value="Genomic_DNA"/>
</dbReference>
<evidence type="ECO:0000256" key="2">
    <source>
        <dbReference type="ARBA" id="ARBA00022475"/>
    </source>
</evidence>
<evidence type="ECO:0000256" key="1">
    <source>
        <dbReference type="ARBA" id="ARBA00004651"/>
    </source>
</evidence>
<evidence type="ECO:0000256" key="4">
    <source>
        <dbReference type="ARBA" id="ARBA00022989"/>
    </source>
</evidence>
<organism evidence="7 8">
    <name type="scientific">Falsiroseomonas oleicola</name>
    <dbReference type="NCBI Taxonomy" id="2801474"/>
    <lineage>
        <taxon>Bacteria</taxon>
        <taxon>Pseudomonadati</taxon>
        <taxon>Pseudomonadota</taxon>
        <taxon>Alphaproteobacteria</taxon>
        <taxon>Acetobacterales</taxon>
        <taxon>Roseomonadaceae</taxon>
        <taxon>Falsiroseomonas</taxon>
    </lineage>
</organism>
<evidence type="ECO:0000256" key="3">
    <source>
        <dbReference type="ARBA" id="ARBA00022692"/>
    </source>
</evidence>
<keyword evidence="8" id="KW-1185">Reference proteome</keyword>
<feature type="transmembrane region" description="Helical" evidence="6">
    <location>
        <begin position="51"/>
        <end position="84"/>
    </location>
</feature>
<evidence type="ECO:0000313" key="8">
    <source>
        <dbReference type="Proteomes" id="UP000689967"/>
    </source>
</evidence>
<keyword evidence="3 6" id="KW-0812">Transmembrane</keyword>
<comment type="caution">
    <text evidence="7">The sequence shown here is derived from an EMBL/GenBank/DDBJ whole genome shotgun (WGS) entry which is preliminary data.</text>
</comment>
<accession>A0ABS6HBR0</accession>
<dbReference type="InterPro" id="IPR001123">
    <property type="entry name" value="LeuE-type"/>
</dbReference>
<dbReference type="PIRSF" id="PIRSF006324">
    <property type="entry name" value="LeuE"/>
    <property type="match status" value="1"/>
</dbReference>
<evidence type="ECO:0000256" key="6">
    <source>
        <dbReference type="SAM" id="Phobius"/>
    </source>
</evidence>
<proteinExistence type="predicted"/>
<dbReference type="PANTHER" id="PTHR30086:SF20">
    <property type="entry name" value="ARGININE EXPORTER PROTEIN ARGO-RELATED"/>
    <property type="match status" value="1"/>
</dbReference>
<keyword evidence="5 6" id="KW-0472">Membrane</keyword>
<reference evidence="7 8" key="1">
    <citation type="submission" date="2021-01" db="EMBL/GenBank/DDBJ databases">
        <title>Roseomonas sp. nov, a bacterium isolated from an oil production mixture in Yumen Oilfield.</title>
        <authorList>
            <person name="Wu D."/>
        </authorList>
    </citation>
    <scope>NUCLEOTIDE SEQUENCE [LARGE SCALE GENOMIC DNA]</scope>
    <source>
        <strain evidence="7 8">ROY-5-3</strain>
    </source>
</reference>
<name>A0ABS6HBR0_9PROT</name>
<keyword evidence="2" id="KW-1003">Cell membrane</keyword>
<dbReference type="Proteomes" id="UP000689967">
    <property type="component" value="Unassembled WGS sequence"/>
</dbReference>
<keyword evidence="4 6" id="KW-1133">Transmembrane helix</keyword>
<sequence length="212" mass="21389">MTQLAVFLAAAIVLAVTPGPGIFYVAARTLAGGRAEGVASSFGTGLGGMAHVVAGGLGVSAIVLASAELFTALKLVGAAYLVWLGVRTIQSARRDVATSLNGGSVPPIGQRRAFREGVVVEALNPKTAAFFLAFVPQFVDPAAGHVALQFVVLGFVSVTLNTLADIVVAFAASGIRDGAAARPTLIRRLREASGAGMVALGLGLALARRPAA</sequence>
<protein>
    <submittedName>
        <fullName evidence="7">LysE family translocator</fullName>
    </submittedName>
</protein>
<dbReference type="Pfam" id="PF01810">
    <property type="entry name" value="LysE"/>
    <property type="match status" value="1"/>
</dbReference>
<evidence type="ECO:0000313" key="7">
    <source>
        <dbReference type="EMBL" id="MBU8546123.1"/>
    </source>
</evidence>
<evidence type="ECO:0000256" key="5">
    <source>
        <dbReference type="ARBA" id="ARBA00023136"/>
    </source>
</evidence>
<dbReference type="PANTHER" id="PTHR30086">
    <property type="entry name" value="ARGININE EXPORTER PROTEIN ARGO"/>
    <property type="match status" value="1"/>
</dbReference>
<comment type="subcellular location">
    <subcellularLocation>
        <location evidence="1">Cell membrane</location>
        <topology evidence="1">Multi-pass membrane protein</topology>
    </subcellularLocation>
</comment>
<gene>
    <name evidence="7" type="ORF">JJQ90_20545</name>
</gene>